<evidence type="ECO:0000256" key="4">
    <source>
        <dbReference type="ARBA" id="ARBA00022801"/>
    </source>
</evidence>
<evidence type="ECO:0000256" key="12">
    <source>
        <dbReference type="SAM" id="MobiDB-lite"/>
    </source>
</evidence>
<dbReference type="SUPFAM" id="SSF52540">
    <property type="entry name" value="P-loop containing nucleoside triphosphate hydrolases"/>
    <property type="match status" value="1"/>
</dbReference>
<keyword evidence="17" id="KW-1185">Reference proteome</keyword>
<protein>
    <recommendedName>
        <fullName evidence="9">DEAD-box ATP-dependent RNA helicase RhpA</fullName>
        <ecNumber evidence="1">3.6.4.13</ecNumber>
    </recommendedName>
</protein>
<feature type="domain" description="Helicase ATP-binding" evidence="13">
    <location>
        <begin position="32"/>
        <end position="210"/>
    </location>
</feature>
<keyword evidence="4 11" id="KW-0378">Hydrolase</keyword>
<dbReference type="EMBL" id="JACIET010000001">
    <property type="protein sequence ID" value="MBB4011274.1"/>
    <property type="molecule type" value="Genomic_DNA"/>
</dbReference>
<dbReference type="PANTHER" id="PTHR47959:SF13">
    <property type="entry name" value="ATP-DEPENDENT RNA HELICASE RHLE"/>
    <property type="match status" value="1"/>
</dbReference>
<evidence type="ECO:0000259" key="14">
    <source>
        <dbReference type="PROSITE" id="PS51194"/>
    </source>
</evidence>
<proteinExistence type="inferred from homology"/>
<dbReference type="SMART" id="SM00490">
    <property type="entry name" value="HELICc"/>
    <property type="match status" value="1"/>
</dbReference>
<dbReference type="CDD" id="cd00268">
    <property type="entry name" value="DEADc"/>
    <property type="match status" value="1"/>
</dbReference>
<dbReference type="GO" id="GO:0009266">
    <property type="term" value="P:response to temperature stimulus"/>
    <property type="evidence" value="ECO:0007669"/>
    <property type="project" value="UniProtKB-ARBA"/>
</dbReference>
<evidence type="ECO:0000313" key="17">
    <source>
        <dbReference type="Proteomes" id="UP000561045"/>
    </source>
</evidence>
<dbReference type="Pfam" id="PF00271">
    <property type="entry name" value="Helicase_C"/>
    <property type="match status" value="1"/>
</dbReference>
<dbReference type="FunFam" id="3.40.50.300:FF:000108">
    <property type="entry name" value="ATP-dependent RNA helicase RhlE"/>
    <property type="match status" value="1"/>
</dbReference>
<evidence type="ECO:0000256" key="5">
    <source>
        <dbReference type="ARBA" id="ARBA00022806"/>
    </source>
</evidence>
<evidence type="ECO:0000259" key="13">
    <source>
        <dbReference type="PROSITE" id="PS51192"/>
    </source>
</evidence>
<evidence type="ECO:0000256" key="3">
    <source>
        <dbReference type="ARBA" id="ARBA00022741"/>
    </source>
</evidence>
<dbReference type="InterPro" id="IPR001650">
    <property type="entry name" value="Helicase_C-like"/>
</dbReference>
<evidence type="ECO:0000256" key="7">
    <source>
        <dbReference type="ARBA" id="ARBA00038437"/>
    </source>
</evidence>
<dbReference type="InterPro" id="IPR044742">
    <property type="entry name" value="DEAD/DEAH_RhlB"/>
</dbReference>
<evidence type="ECO:0000256" key="2">
    <source>
        <dbReference type="ARBA" id="ARBA00022490"/>
    </source>
</evidence>
<dbReference type="PROSITE" id="PS00039">
    <property type="entry name" value="DEAD_ATP_HELICASE"/>
    <property type="match status" value="1"/>
</dbReference>
<dbReference type="CDD" id="cd18787">
    <property type="entry name" value="SF2_C_DEAD"/>
    <property type="match status" value="1"/>
</dbReference>
<dbReference type="PANTHER" id="PTHR47959">
    <property type="entry name" value="ATP-DEPENDENT RNA HELICASE RHLE-RELATED"/>
    <property type="match status" value="1"/>
</dbReference>
<evidence type="ECO:0000256" key="11">
    <source>
        <dbReference type="RuleBase" id="RU000492"/>
    </source>
</evidence>
<gene>
    <name evidence="16" type="ORF">GGR36_000582</name>
</gene>
<dbReference type="GO" id="GO:0003676">
    <property type="term" value="F:nucleic acid binding"/>
    <property type="evidence" value="ECO:0007669"/>
    <property type="project" value="InterPro"/>
</dbReference>
<comment type="caution">
    <text evidence="16">The sequence shown here is derived from an EMBL/GenBank/DDBJ whole genome shotgun (WGS) entry which is preliminary data.</text>
</comment>
<dbReference type="Pfam" id="PF00270">
    <property type="entry name" value="DEAD"/>
    <property type="match status" value="1"/>
</dbReference>
<evidence type="ECO:0000313" key="16">
    <source>
        <dbReference type="EMBL" id="MBB4011274.1"/>
    </source>
</evidence>
<dbReference type="GO" id="GO:0016787">
    <property type="term" value="F:hydrolase activity"/>
    <property type="evidence" value="ECO:0007669"/>
    <property type="project" value="UniProtKB-KW"/>
</dbReference>
<evidence type="ECO:0000259" key="15">
    <source>
        <dbReference type="PROSITE" id="PS51195"/>
    </source>
</evidence>
<dbReference type="AlphaFoldDB" id="A0A840BGF7"/>
<accession>A0A840BGF7</accession>
<keyword evidence="5 11" id="KW-0347">Helicase</keyword>
<evidence type="ECO:0000256" key="10">
    <source>
        <dbReference type="PROSITE-ProRule" id="PRU00552"/>
    </source>
</evidence>
<evidence type="ECO:0000256" key="1">
    <source>
        <dbReference type="ARBA" id="ARBA00012552"/>
    </source>
</evidence>
<dbReference type="PROSITE" id="PS51194">
    <property type="entry name" value="HELICASE_CTER"/>
    <property type="match status" value="1"/>
</dbReference>
<feature type="region of interest" description="Disordered" evidence="12">
    <location>
        <begin position="383"/>
        <end position="471"/>
    </location>
</feature>
<evidence type="ECO:0000256" key="6">
    <source>
        <dbReference type="ARBA" id="ARBA00022840"/>
    </source>
</evidence>
<dbReference type="InterPro" id="IPR011545">
    <property type="entry name" value="DEAD/DEAH_box_helicase_dom"/>
</dbReference>
<dbReference type="PROSITE" id="PS51195">
    <property type="entry name" value="Q_MOTIF"/>
    <property type="match status" value="1"/>
</dbReference>
<feature type="domain" description="Helicase C-terminal" evidence="14">
    <location>
        <begin position="237"/>
        <end position="383"/>
    </location>
</feature>
<dbReference type="RefSeq" id="WP_183631679.1">
    <property type="nucleotide sequence ID" value="NZ_BAABLE010000011.1"/>
</dbReference>
<dbReference type="SMART" id="SM00487">
    <property type="entry name" value="DEXDc"/>
    <property type="match status" value="1"/>
</dbReference>
<name>A0A840BGF7_9RHOO</name>
<dbReference type="InterPro" id="IPR050079">
    <property type="entry name" value="DEAD_box_RNA_helicase"/>
</dbReference>
<evidence type="ECO:0000256" key="9">
    <source>
        <dbReference type="ARBA" id="ARBA00074363"/>
    </source>
</evidence>
<dbReference type="Gene3D" id="3.40.50.300">
    <property type="entry name" value="P-loop containing nucleotide triphosphate hydrolases"/>
    <property type="match status" value="2"/>
</dbReference>
<dbReference type="GO" id="GO:0042255">
    <property type="term" value="P:ribosome assembly"/>
    <property type="evidence" value="ECO:0007669"/>
    <property type="project" value="UniProtKB-ARBA"/>
</dbReference>
<keyword evidence="2" id="KW-0963">Cytoplasm</keyword>
<dbReference type="InterPro" id="IPR014014">
    <property type="entry name" value="RNA_helicase_DEAD_Q_motif"/>
</dbReference>
<feature type="short sequence motif" description="Q motif" evidence="10">
    <location>
        <begin position="1"/>
        <end position="29"/>
    </location>
</feature>
<dbReference type="PROSITE" id="PS51192">
    <property type="entry name" value="HELICASE_ATP_BIND_1"/>
    <property type="match status" value="1"/>
</dbReference>
<keyword evidence="3 11" id="KW-0547">Nucleotide-binding</keyword>
<dbReference type="GO" id="GO:0005829">
    <property type="term" value="C:cytosol"/>
    <property type="evidence" value="ECO:0007669"/>
    <property type="project" value="TreeGrafter"/>
</dbReference>
<comment type="catalytic activity">
    <reaction evidence="8">
        <text>ATP + H2O = ADP + phosphate + H(+)</text>
        <dbReference type="Rhea" id="RHEA:13065"/>
        <dbReference type="ChEBI" id="CHEBI:15377"/>
        <dbReference type="ChEBI" id="CHEBI:15378"/>
        <dbReference type="ChEBI" id="CHEBI:30616"/>
        <dbReference type="ChEBI" id="CHEBI:43474"/>
        <dbReference type="ChEBI" id="CHEBI:456216"/>
        <dbReference type="EC" id="3.6.4.13"/>
    </reaction>
</comment>
<organism evidence="16 17">
    <name type="scientific">Niveibacterium umoris</name>
    <dbReference type="NCBI Taxonomy" id="1193620"/>
    <lineage>
        <taxon>Bacteria</taxon>
        <taxon>Pseudomonadati</taxon>
        <taxon>Pseudomonadota</taxon>
        <taxon>Betaproteobacteria</taxon>
        <taxon>Rhodocyclales</taxon>
        <taxon>Rhodocyclaceae</taxon>
        <taxon>Niveibacterium</taxon>
    </lineage>
</organism>
<dbReference type="InterPro" id="IPR000629">
    <property type="entry name" value="RNA-helicase_DEAD-box_CS"/>
</dbReference>
<dbReference type="GO" id="GO:0005524">
    <property type="term" value="F:ATP binding"/>
    <property type="evidence" value="ECO:0007669"/>
    <property type="project" value="UniProtKB-KW"/>
</dbReference>
<dbReference type="InterPro" id="IPR027417">
    <property type="entry name" value="P-loop_NTPase"/>
</dbReference>
<sequence length="471" mass="51681">MSFSELGLIPELLRAVEEAGYSEPTPIQRQAIPVVLEGRDVMGGAQTGTGKTAGFTLPLLHKLSRWANTSASPARHPVRALILAPTRELAMQVHESVQTYAKYLPLRAACIYGGVDIKPQLDELRRGVEIVVATPGRLLDHVEQRSIALNQVEFVVLDEADRMLDMGFIPDIRRILGLLPAQRQSLLFSATFSDEIKKLADSMLKSPQLIEVARRNMVSETITHRVHPVPGAVKRDLLTWLLLEDVAAPQVLVFCSTKLACARLARQLQKDGIAADAIHGDKNQQQRTEALEGFKSGAIRVLVATDVAARGLDIDDLPCVINYELPPTAEDYIHRIGRTGRAGKQGNAISLVSPDEHLRLSAIEKLIKLKITQEIVPGFDKDATSDSARRILRNQNADRRAHTSPDRERPRNAAPDTLERKPNLASDGFDFNRPYAETESKPVVPGKTSSPPSAARKAGRPIPFLLGGNGR</sequence>
<dbReference type="InterPro" id="IPR014001">
    <property type="entry name" value="Helicase_ATP-bd"/>
</dbReference>
<feature type="compositionally biased region" description="Basic and acidic residues" evidence="12">
    <location>
        <begin position="396"/>
        <end position="422"/>
    </location>
</feature>
<keyword evidence="6 11" id="KW-0067">ATP-binding</keyword>
<comment type="similarity">
    <text evidence="7 11">Belongs to the DEAD box helicase family.</text>
</comment>
<feature type="domain" description="DEAD-box RNA helicase Q" evidence="15">
    <location>
        <begin position="1"/>
        <end position="29"/>
    </location>
</feature>
<dbReference type="Proteomes" id="UP000561045">
    <property type="component" value="Unassembled WGS sequence"/>
</dbReference>
<dbReference type="EC" id="3.6.4.13" evidence="1"/>
<evidence type="ECO:0000256" key="8">
    <source>
        <dbReference type="ARBA" id="ARBA00047984"/>
    </source>
</evidence>
<dbReference type="GO" id="GO:0003724">
    <property type="term" value="F:RNA helicase activity"/>
    <property type="evidence" value="ECO:0007669"/>
    <property type="project" value="UniProtKB-EC"/>
</dbReference>
<reference evidence="16 17" key="1">
    <citation type="submission" date="2020-08" db="EMBL/GenBank/DDBJ databases">
        <title>Genomic Encyclopedia of Type Strains, Phase IV (KMG-IV): sequencing the most valuable type-strain genomes for metagenomic binning, comparative biology and taxonomic classification.</title>
        <authorList>
            <person name="Goeker M."/>
        </authorList>
    </citation>
    <scope>NUCLEOTIDE SEQUENCE [LARGE SCALE GENOMIC DNA]</scope>
    <source>
        <strain evidence="16 17">DSM 106739</strain>
    </source>
</reference>